<organism evidence="3 4">
    <name type="scientific">Coniochaeta pulveracea</name>
    <dbReference type="NCBI Taxonomy" id="177199"/>
    <lineage>
        <taxon>Eukaryota</taxon>
        <taxon>Fungi</taxon>
        <taxon>Dikarya</taxon>
        <taxon>Ascomycota</taxon>
        <taxon>Pezizomycotina</taxon>
        <taxon>Sordariomycetes</taxon>
        <taxon>Sordariomycetidae</taxon>
        <taxon>Coniochaetales</taxon>
        <taxon>Coniochaetaceae</taxon>
        <taxon>Coniochaeta</taxon>
    </lineage>
</organism>
<feature type="domain" description="BAR" evidence="2">
    <location>
        <begin position="16"/>
        <end position="239"/>
    </location>
</feature>
<feature type="region of interest" description="Disordered" evidence="1">
    <location>
        <begin position="237"/>
        <end position="455"/>
    </location>
</feature>
<dbReference type="InterPro" id="IPR027267">
    <property type="entry name" value="AH/BAR_dom_sf"/>
</dbReference>
<dbReference type="AlphaFoldDB" id="A0A420Y883"/>
<sequence length="455" mass="50259">MVGISKKIDRAFQWAGEKMGGEAKTTMSEEFKMLELEMALRYDGMDRLQKSMNAYVKWLGRRGETFEDKEKGLPVSYLGRTMLSHGEDFESDSEFGTCLVSMGRANERIAGLQEHLVADATSSWLESLERSLAMMKEYQAARKKLESRRLAYDASMSRLQKARRDDFRIEEELRTNKAKYEESSEDVFRRMQDIKDAENESVRDLTSFLDAELDYHERCAEELRRVRRAWAGAATAASGSSHLGVNERRPVVRSRSNTAHSFTEKLSRSTSSNQIYEGDEFASQQPARLAIRSRSSISNGSVMQQQAQQPDLPARPAIGRASTFQGGATMDRERFMGDGRAASGTMTPSGSACNASNIGSLRGQLRPASRVSTRAEDVFADRDDDTASGSGSTNEWGERSASPATSFGSLSRSTSNLTVPALGTGTGTRKAPPPPPPSRSKKPPPPVPARRESGY</sequence>
<dbReference type="EMBL" id="QVQW01000035">
    <property type="protein sequence ID" value="RKU44027.1"/>
    <property type="molecule type" value="Genomic_DNA"/>
</dbReference>
<dbReference type="STRING" id="177199.A0A420Y883"/>
<accession>A0A420Y883</accession>
<keyword evidence="4" id="KW-1185">Reference proteome</keyword>
<dbReference type="PROSITE" id="PS51021">
    <property type="entry name" value="BAR"/>
    <property type="match status" value="1"/>
</dbReference>
<feature type="compositionally biased region" description="Pro residues" evidence="1">
    <location>
        <begin position="431"/>
        <end position="448"/>
    </location>
</feature>
<dbReference type="GO" id="GO:0005737">
    <property type="term" value="C:cytoplasm"/>
    <property type="evidence" value="ECO:0007669"/>
    <property type="project" value="InterPro"/>
</dbReference>
<dbReference type="InterPro" id="IPR004148">
    <property type="entry name" value="BAR_dom"/>
</dbReference>
<dbReference type="SUPFAM" id="SSF103657">
    <property type="entry name" value="BAR/IMD domain-like"/>
    <property type="match status" value="1"/>
</dbReference>
<protein>
    <recommendedName>
        <fullName evidence="2">BAR domain-containing protein</fullName>
    </recommendedName>
</protein>
<name>A0A420Y883_9PEZI</name>
<gene>
    <name evidence="3" type="ORF">DL546_004510</name>
</gene>
<dbReference type="Proteomes" id="UP000275385">
    <property type="component" value="Unassembled WGS sequence"/>
</dbReference>
<dbReference type="SMART" id="SM00721">
    <property type="entry name" value="BAR"/>
    <property type="match status" value="1"/>
</dbReference>
<comment type="caution">
    <text evidence="3">The sequence shown here is derived from an EMBL/GenBank/DDBJ whole genome shotgun (WGS) entry which is preliminary data.</text>
</comment>
<evidence type="ECO:0000313" key="4">
    <source>
        <dbReference type="Proteomes" id="UP000275385"/>
    </source>
</evidence>
<evidence type="ECO:0000313" key="3">
    <source>
        <dbReference type="EMBL" id="RKU44027.1"/>
    </source>
</evidence>
<evidence type="ECO:0000256" key="1">
    <source>
        <dbReference type="SAM" id="MobiDB-lite"/>
    </source>
</evidence>
<dbReference type="Pfam" id="PF03114">
    <property type="entry name" value="BAR"/>
    <property type="match status" value="1"/>
</dbReference>
<reference evidence="3 4" key="1">
    <citation type="submission" date="2018-08" db="EMBL/GenBank/DDBJ databases">
        <title>Draft genome of the lignicolous fungus Coniochaeta pulveracea.</title>
        <authorList>
            <person name="Borstlap C.J."/>
            <person name="De Witt R.N."/>
            <person name="Botha A."/>
            <person name="Volschenk H."/>
        </authorList>
    </citation>
    <scope>NUCLEOTIDE SEQUENCE [LARGE SCALE GENOMIC DNA]</scope>
    <source>
        <strain evidence="3 4">CAB683</strain>
    </source>
</reference>
<evidence type="ECO:0000259" key="2">
    <source>
        <dbReference type="PROSITE" id="PS51021"/>
    </source>
</evidence>
<feature type="compositionally biased region" description="Polar residues" evidence="1">
    <location>
        <begin position="402"/>
        <end position="418"/>
    </location>
</feature>
<feature type="compositionally biased region" description="Polar residues" evidence="1">
    <location>
        <begin position="344"/>
        <end position="359"/>
    </location>
</feature>
<proteinExistence type="predicted"/>
<feature type="compositionally biased region" description="Polar residues" evidence="1">
    <location>
        <begin position="299"/>
        <end position="309"/>
    </location>
</feature>
<dbReference type="OrthoDB" id="14167at2759"/>
<dbReference type="Gene3D" id="1.20.1270.60">
    <property type="entry name" value="Arfaptin homology (AH) domain/BAR domain"/>
    <property type="match status" value="1"/>
</dbReference>
<dbReference type="CDD" id="cd07593">
    <property type="entry name" value="BAR_MUG137_fungi"/>
    <property type="match status" value="1"/>
</dbReference>